<dbReference type="EMBL" id="CP048113">
    <property type="protein sequence ID" value="QHS63090.1"/>
    <property type="molecule type" value="Genomic_DNA"/>
</dbReference>
<dbReference type="InterPro" id="IPR009327">
    <property type="entry name" value="Cupin_DUF985"/>
</dbReference>
<evidence type="ECO:0000259" key="1">
    <source>
        <dbReference type="Pfam" id="PF06172"/>
    </source>
</evidence>
<proteinExistence type="predicted"/>
<dbReference type="CDD" id="cd06121">
    <property type="entry name" value="cupin_YML079wp"/>
    <property type="match status" value="1"/>
</dbReference>
<name>A0A6B9ZKY4_9BACT</name>
<dbReference type="Gene3D" id="2.60.120.10">
    <property type="entry name" value="Jelly Rolls"/>
    <property type="match status" value="1"/>
</dbReference>
<dbReference type="PANTHER" id="PTHR33387">
    <property type="entry name" value="RMLC-LIKE JELLY ROLL FOLD PROTEIN"/>
    <property type="match status" value="1"/>
</dbReference>
<reference evidence="2 3" key="1">
    <citation type="submission" date="2020-01" db="EMBL/GenBank/DDBJ databases">
        <title>Complete genome sequence of Chitinophaga sp. H33E-04 isolated from quinoa roots.</title>
        <authorList>
            <person name="Weon H.-Y."/>
            <person name="Lee S.A."/>
        </authorList>
    </citation>
    <scope>NUCLEOTIDE SEQUENCE [LARGE SCALE GENOMIC DNA]</scope>
    <source>
        <strain evidence="2 3">H33E-04</strain>
    </source>
</reference>
<dbReference type="PANTHER" id="PTHR33387:SF3">
    <property type="entry name" value="DUF985 DOMAIN-CONTAINING PROTEIN"/>
    <property type="match status" value="1"/>
</dbReference>
<evidence type="ECO:0000313" key="2">
    <source>
        <dbReference type="EMBL" id="QHS63090.1"/>
    </source>
</evidence>
<dbReference type="RefSeq" id="WP_162334813.1">
    <property type="nucleotide sequence ID" value="NZ_CP048113.1"/>
</dbReference>
<organism evidence="2 3">
    <name type="scientific">Chitinophaga agri</name>
    <dbReference type="NCBI Taxonomy" id="2703787"/>
    <lineage>
        <taxon>Bacteria</taxon>
        <taxon>Pseudomonadati</taxon>
        <taxon>Bacteroidota</taxon>
        <taxon>Chitinophagia</taxon>
        <taxon>Chitinophagales</taxon>
        <taxon>Chitinophagaceae</taxon>
        <taxon>Chitinophaga</taxon>
    </lineage>
</organism>
<protein>
    <submittedName>
        <fullName evidence="2">Cupin domain-containing protein</fullName>
    </submittedName>
</protein>
<keyword evidence="3" id="KW-1185">Reference proteome</keyword>
<feature type="domain" description="DUF985" evidence="1">
    <location>
        <begin position="35"/>
        <end position="173"/>
    </location>
</feature>
<dbReference type="Proteomes" id="UP000476411">
    <property type="component" value="Chromosome"/>
</dbReference>
<dbReference type="Pfam" id="PF06172">
    <property type="entry name" value="Cupin_5"/>
    <property type="match status" value="1"/>
</dbReference>
<dbReference type="InterPro" id="IPR039935">
    <property type="entry name" value="YML079W-like"/>
</dbReference>
<dbReference type="InterPro" id="IPR011051">
    <property type="entry name" value="RmlC_Cupin_sf"/>
</dbReference>
<sequence>MKNKRAALFTGRLFHFVLFSFFCDMYNPRHPASYWREHLNLQSHVEGGAFRETYRSSWQFRQSELPPAMKGDRQASTGIYFLLEHGEFSAFHRIAADEMWHFYDGHALAIYDIDPAGVLTVHKLGLNIEDGEQPQLVIKAGHWFASRVTIPGGFALVGCTVAPGFDFADFELATKDGLGAVYPQHAELIASLVHS</sequence>
<dbReference type="KEGG" id="chih:GWR21_26935"/>
<dbReference type="InterPro" id="IPR014710">
    <property type="entry name" value="RmlC-like_jellyroll"/>
</dbReference>
<evidence type="ECO:0000313" key="3">
    <source>
        <dbReference type="Proteomes" id="UP000476411"/>
    </source>
</evidence>
<gene>
    <name evidence="2" type="ORF">GWR21_26935</name>
</gene>
<dbReference type="SUPFAM" id="SSF51182">
    <property type="entry name" value="RmlC-like cupins"/>
    <property type="match status" value="1"/>
</dbReference>
<dbReference type="AlphaFoldDB" id="A0A6B9ZKY4"/>
<accession>A0A6B9ZKY4</accession>